<dbReference type="Pfam" id="PF12966">
    <property type="entry name" value="AtpR"/>
    <property type="match status" value="1"/>
</dbReference>
<evidence type="ECO:0000313" key="2">
    <source>
        <dbReference type="EMBL" id="MEX5728800.1"/>
    </source>
</evidence>
<gene>
    <name evidence="2" type="ORF">Ga0609869_002153</name>
</gene>
<dbReference type="Proteomes" id="UP001560019">
    <property type="component" value="Unassembled WGS sequence"/>
</dbReference>
<feature type="transmembrane region" description="Helical" evidence="1">
    <location>
        <begin position="6"/>
        <end position="30"/>
    </location>
</feature>
<keyword evidence="3" id="KW-1185">Reference proteome</keyword>
<evidence type="ECO:0008006" key="4">
    <source>
        <dbReference type="Google" id="ProtNLM"/>
    </source>
</evidence>
<dbReference type="RefSeq" id="WP_125407109.1">
    <property type="nucleotide sequence ID" value="NZ_JBEHHI010000002.1"/>
</dbReference>
<name>A0ABV3XVI3_9RHOB</name>
<protein>
    <recommendedName>
        <fullName evidence="4">ATP synthase subunit I</fullName>
    </recommendedName>
</protein>
<evidence type="ECO:0000313" key="3">
    <source>
        <dbReference type="Proteomes" id="UP001560019"/>
    </source>
</evidence>
<accession>A0ABV3XVI3</accession>
<comment type="caution">
    <text evidence="2">The sequence shown here is derived from an EMBL/GenBank/DDBJ whole genome shotgun (WGS) entry which is preliminary data.</text>
</comment>
<evidence type="ECO:0000256" key="1">
    <source>
        <dbReference type="SAM" id="Phobius"/>
    </source>
</evidence>
<dbReference type="EMBL" id="JBEHHI010000002">
    <property type="protein sequence ID" value="MEX5728800.1"/>
    <property type="molecule type" value="Genomic_DNA"/>
</dbReference>
<keyword evidence="1" id="KW-0812">Transmembrane</keyword>
<organism evidence="2 3">
    <name type="scientific">Rhodovulum iodosum</name>
    <dbReference type="NCBI Taxonomy" id="68291"/>
    <lineage>
        <taxon>Bacteria</taxon>
        <taxon>Pseudomonadati</taxon>
        <taxon>Pseudomonadota</taxon>
        <taxon>Alphaproteobacteria</taxon>
        <taxon>Rhodobacterales</taxon>
        <taxon>Paracoccaceae</taxon>
        <taxon>Rhodovulum</taxon>
    </lineage>
</organism>
<proteinExistence type="predicted"/>
<keyword evidence="1" id="KW-0472">Membrane</keyword>
<reference evidence="2 3" key="1">
    <citation type="submission" date="2024-06" db="EMBL/GenBank/DDBJ databases">
        <title>Genome of Rhodovulum iodosum, a marine photoferrotroph.</title>
        <authorList>
            <person name="Bianchini G."/>
            <person name="Nikeleit V."/>
            <person name="Kappler A."/>
            <person name="Bryce C."/>
            <person name="Sanchez-Baracaldo P."/>
        </authorList>
    </citation>
    <scope>NUCLEOTIDE SEQUENCE [LARGE SCALE GENOMIC DNA]</scope>
    <source>
        <strain evidence="2 3">UT/N1</strain>
    </source>
</reference>
<sequence>MTEGWGLVAALALSLALGAAFGALYLWLVWRAARGLTGAEGGAGRLVLGYAARMALVLGALALALRAGAGAPHLLAGVFGFTLLRQAVLRGTARKE</sequence>
<keyword evidence="1" id="KW-1133">Transmembrane helix</keyword>
<feature type="transmembrane region" description="Helical" evidence="1">
    <location>
        <begin position="71"/>
        <end position="88"/>
    </location>
</feature>
<dbReference type="InterPro" id="IPR017581">
    <property type="entry name" value="AtpR-like"/>
</dbReference>